<keyword evidence="3" id="KW-1185">Reference proteome</keyword>
<feature type="compositionally biased region" description="Polar residues" evidence="1">
    <location>
        <begin position="473"/>
        <end position="500"/>
    </location>
</feature>
<dbReference type="VEuPathDB" id="FungiDB:AAP_05813"/>
<protein>
    <recommendedName>
        <fullName evidence="4">Eisosome protein 1</fullName>
    </recommendedName>
</protein>
<sequence>MASSIAMETVTYPARPFSESSRGYPRSWQRAAVKTARPDEAERIDRVIGKGPNAPERATKFASAGAAASLARAASKRSLASDFDIDPKLVTERNSLGRSGYRGALNAAGDYRQLVGHARQDLSSSQDPEGLVQGRKTGALLGATNAFRVDHSAETAPPAGLKEAANFPVARVHEVARENARKGMFNANPPVAPVVEENKRQEQMRAAAVSMARAMLREGNVVQASFEQTAINERPLDLHNAAVKAAKQRVDKTDDLGAAMKEWYIPSEQSALKPHKSRPLPWKKFSPLHAVTQKREGEVNELDPERLAQRGAREHHMGQLQSIQRSRDRANLLAIAQKNVNKTMDILDEEVCVKTGKPSGALLADAEYREKRWAQLDARKHTPELVAIGGGKAVHTDEVEGLARDNVQPELEELDFGSETGDSMFDQRERVMSEASNVEKRGKKWLRRFSLKRKTPVGEDTDDEMAHGAGSVTGDSASASGSVPSTAETASNASRPSQGLTAPFRRKGFNFSKLLGRHRVPGTSHDIGLENAADDNDESTVGAAAGTSRAPTEDGSTTQGRRRLFSRRKTGMRKGKKLTVEDVSNNEDVGNEYLHRAPSPARAEGINEPEIPDDEEDIGVPSALRESRFHEDL</sequence>
<feature type="compositionally biased region" description="Basic residues" evidence="1">
    <location>
        <begin position="560"/>
        <end position="577"/>
    </location>
</feature>
<feature type="region of interest" description="Disordered" evidence="1">
    <location>
        <begin position="16"/>
        <end position="36"/>
    </location>
</feature>
<dbReference type="Proteomes" id="UP000242877">
    <property type="component" value="Unassembled WGS sequence"/>
</dbReference>
<feature type="region of interest" description="Disordered" evidence="1">
    <location>
        <begin position="519"/>
        <end position="633"/>
    </location>
</feature>
<feature type="region of interest" description="Disordered" evidence="1">
    <location>
        <begin position="456"/>
        <end position="505"/>
    </location>
</feature>
<evidence type="ECO:0008006" key="4">
    <source>
        <dbReference type="Google" id="ProtNLM"/>
    </source>
</evidence>
<name>A0A167VB68_9EURO</name>
<dbReference type="Pfam" id="PF12757">
    <property type="entry name" value="Eisosome1"/>
    <property type="match status" value="1"/>
</dbReference>
<reference evidence="2 3" key="1">
    <citation type="journal article" date="2016" name="Genome Biol. Evol.">
        <title>Divergent and convergent evolution of fungal pathogenicity.</title>
        <authorList>
            <person name="Shang Y."/>
            <person name="Xiao G."/>
            <person name="Zheng P."/>
            <person name="Cen K."/>
            <person name="Zhan S."/>
            <person name="Wang C."/>
        </authorList>
    </citation>
    <scope>NUCLEOTIDE SEQUENCE [LARGE SCALE GENOMIC DNA]</scope>
    <source>
        <strain evidence="2 3">ARSEF 7405</strain>
    </source>
</reference>
<evidence type="ECO:0000256" key="1">
    <source>
        <dbReference type="SAM" id="MobiDB-lite"/>
    </source>
</evidence>
<evidence type="ECO:0000313" key="2">
    <source>
        <dbReference type="EMBL" id="KZZ87289.1"/>
    </source>
</evidence>
<dbReference type="OrthoDB" id="4206565at2759"/>
<evidence type="ECO:0000313" key="3">
    <source>
        <dbReference type="Proteomes" id="UP000242877"/>
    </source>
</evidence>
<gene>
    <name evidence="2" type="ORF">AAP_05813</name>
</gene>
<comment type="caution">
    <text evidence="2">The sequence shown here is derived from an EMBL/GenBank/DDBJ whole genome shotgun (WGS) entry which is preliminary data.</text>
</comment>
<dbReference type="InterPro" id="IPR024527">
    <property type="entry name" value="Eisosome1"/>
</dbReference>
<proteinExistence type="predicted"/>
<dbReference type="EMBL" id="AZGZ01000036">
    <property type="protein sequence ID" value="KZZ87289.1"/>
    <property type="molecule type" value="Genomic_DNA"/>
</dbReference>
<accession>A0A167VB68</accession>
<organism evidence="2 3">
    <name type="scientific">Ascosphaera apis ARSEF 7405</name>
    <dbReference type="NCBI Taxonomy" id="392613"/>
    <lineage>
        <taxon>Eukaryota</taxon>
        <taxon>Fungi</taxon>
        <taxon>Dikarya</taxon>
        <taxon>Ascomycota</taxon>
        <taxon>Pezizomycotina</taxon>
        <taxon>Eurotiomycetes</taxon>
        <taxon>Eurotiomycetidae</taxon>
        <taxon>Onygenales</taxon>
        <taxon>Ascosphaeraceae</taxon>
        <taxon>Ascosphaera</taxon>
    </lineage>
</organism>
<dbReference type="AlphaFoldDB" id="A0A167VB68"/>